<dbReference type="InterPro" id="IPR002347">
    <property type="entry name" value="SDR_fam"/>
</dbReference>
<gene>
    <name evidence="3" type="ORF">BXY39_0736</name>
</gene>
<keyword evidence="4" id="KW-1185">Reference proteome</keyword>
<dbReference type="Pfam" id="PF13561">
    <property type="entry name" value="adh_short_C2"/>
    <property type="match status" value="1"/>
</dbReference>
<dbReference type="AlphaFoldDB" id="A0A3M0D7K0"/>
<protein>
    <submittedName>
        <fullName evidence="3">Meso-butanediol dehydrogenase/(S,S)-butanediol dehydrogenase/diacetyl reductase</fullName>
    </submittedName>
</protein>
<organism evidence="3 4">
    <name type="scientific">Eilatimonas milleporae</name>
    <dbReference type="NCBI Taxonomy" id="911205"/>
    <lineage>
        <taxon>Bacteria</taxon>
        <taxon>Pseudomonadati</taxon>
        <taxon>Pseudomonadota</taxon>
        <taxon>Alphaproteobacteria</taxon>
        <taxon>Kordiimonadales</taxon>
        <taxon>Kordiimonadaceae</taxon>
        <taxon>Eilatimonas</taxon>
    </lineage>
</organism>
<dbReference type="RefSeq" id="WP_121937431.1">
    <property type="nucleotide sequence ID" value="NZ_REFR01000009.1"/>
</dbReference>
<dbReference type="SUPFAM" id="SSF51735">
    <property type="entry name" value="NAD(P)-binding Rossmann-fold domains"/>
    <property type="match status" value="1"/>
</dbReference>
<dbReference type="PRINTS" id="PR00080">
    <property type="entry name" value="SDRFAMILY"/>
</dbReference>
<name>A0A3M0D7K0_9PROT</name>
<dbReference type="EMBL" id="REFR01000009">
    <property type="protein sequence ID" value="RMB12243.1"/>
    <property type="molecule type" value="Genomic_DNA"/>
</dbReference>
<accession>A0A3M0D7K0</accession>
<dbReference type="PANTHER" id="PTHR42760">
    <property type="entry name" value="SHORT-CHAIN DEHYDROGENASES/REDUCTASES FAMILY MEMBER"/>
    <property type="match status" value="1"/>
</dbReference>
<keyword evidence="2" id="KW-0560">Oxidoreductase</keyword>
<dbReference type="Proteomes" id="UP000271227">
    <property type="component" value="Unassembled WGS sequence"/>
</dbReference>
<dbReference type="PRINTS" id="PR00081">
    <property type="entry name" value="GDHRDH"/>
</dbReference>
<evidence type="ECO:0000313" key="4">
    <source>
        <dbReference type="Proteomes" id="UP000271227"/>
    </source>
</evidence>
<dbReference type="CDD" id="cd05233">
    <property type="entry name" value="SDR_c"/>
    <property type="match status" value="1"/>
</dbReference>
<sequence>MYASLKGKVAIVTGSGREKGLGQAILERFAAEGAKVVVSDLGRAQTHMGEGDIGTTDEMEGIAAAIRDKGGEAVAIPCDVRRDEQCKALIDGARDAFGRVDILVNNAGIGYIMKPLTDVAPDEWDAVLSVNLTGAFLCTKHAAIAMMEQGDGGRIINIASQAAKSGFPHMAPYTASKHGMIGLTRSNAIELGPHGITVNAVCPNHVTTGLGAKQNAYFSKLLGFDSVDAYLANMKAKNPMGRPGLPGDTAGTCAFLASDEAVYITGEAVNVSGGEEMH</sequence>
<dbReference type="OrthoDB" id="5457012at2"/>
<comment type="caution">
    <text evidence="3">The sequence shown here is derived from an EMBL/GenBank/DDBJ whole genome shotgun (WGS) entry which is preliminary data.</text>
</comment>
<evidence type="ECO:0000313" key="3">
    <source>
        <dbReference type="EMBL" id="RMB12243.1"/>
    </source>
</evidence>
<dbReference type="Gene3D" id="3.40.50.720">
    <property type="entry name" value="NAD(P)-binding Rossmann-like Domain"/>
    <property type="match status" value="1"/>
</dbReference>
<dbReference type="InterPro" id="IPR036291">
    <property type="entry name" value="NAD(P)-bd_dom_sf"/>
</dbReference>
<reference evidence="3 4" key="1">
    <citation type="submission" date="2018-10" db="EMBL/GenBank/DDBJ databases">
        <title>Genomic Encyclopedia of Archaeal and Bacterial Type Strains, Phase II (KMG-II): from individual species to whole genera.</title>
        <authorList>
            <person name="Goeker M."/>
        </authorList>
    </citation>
    <scope>NUCLEOTIDE SEQUENCE [LARGE SCALE GENOMIC DNA]</scope>
    <source>
        <strain evidence="3 4">DSM 25217</strain>
    </source>
</reference>
<dbReference type="GO" id="GO:0016616">
    <property type="term" value="F:oxidoreductase activity, acting on the CH-OH group of donors, NAD or NADP as acceptor"/>
    <property type="evidence" value="ECO:0007669"/>
    <property type="project" value="TreeGrafter"/>
</dbReference>
<comment type="similarity">
    <text evidence="1">Belongs to the short-chain dehydrogenases/reductases (SDR) family.</text>
</comment>
<evidence type="ECO:0000256" key="2">
    <source>
        <dbReference type="ARBA" id="ARBA00023002"/>
    </source>
</evidence>
<evidence type="ECO:0000256" key="1">
    <source>
        <dbReference type="ARBA" id="ARBA00006484"/>
    </source>
</evidence>
<proteinExistence type="inferred from homology"/>
<dbReference type="PANTHER" id="PTHR42760:SF133">
    <property type="entry name" value="3-OXOACYL-[ACYL-CARRIER-PROTEIN] REDUCTASE"/>
    <property type="match status" value="1"/>
</dbReference>
<dbReference type="InParanoid" id="A0A3M0D7K0"/>
<dbReference type="FunFam" id="3.40.50.720:FF:000084">
    <property type="entry name" value="Short-chain dehydrogenase reductase"/>
    <property type="match status" value="1"/>
</dbReference>
<dbReference type="NCBIfam" id="NF005559">
    <property type="entry name" value="PRK07231.1"/>
    <property type="match status" value="1"/>
</dbReference>